<dbReference type="KEGG" id="pno:SNOG_06432"/>
<proteinExistence type="predicted"/>
<evidence type="ECO:0000313" key="2">
    <source>
        <dbReference type="Proteomes" id="UP000001055"/>
    </source>
</evidence>
<protein>
    <submittedName>
        <fullName evidence="1">Uncharacterized protein</fullName>
    </submittedName>
</protein>
<dbReference type="GeneID" id="5973682"/>
<dbReference type="RefSeq" id="XP_001796803.1">
    <property type="nucleotide sequence ID" value="XM_001796751.1"/>
</dbReference>
<gene>
    <name evidence="1" type="ORF">SNOG_06432</name>
</gene>
<dbReference type="Proteomes" id="UP000001055">
    <property type="component" value="Unassembled WGS sequence"/>
</dbReference>
<dbReference type="AlphaFoldDB" id="Q0UP82"/>
<dbReference type="HOGENOM" id="CLU_2705661_0_0_1"/>
<name>Q0UP82_PHANO</name>
<organism evidence="1 2">
    <name type="scientific">Phaeosphaeria nodorum (strain SN15 / ATCC MYA-4574 / FGSC 10173)</name>
    <name type="common">Glume blotch fungus</name>
    <name type="synonym">Parastagonospora nodorum</name>
    <dbReference type="NCBI Taxonomy" id="321614"/>
    <lineage>
        <taxon>Eukaryota</taxon>
        <taxon>Fungi</taxon>
        <taxon>Dikarya</taxon>
        <taxon>Ascomycota</taxon>
        <taxon>Pezizomycotina</taxon>
        <taxon>Dothideomycetes</taxon>
        <taxon>Pleosporomycetidae</taxon>
        <taxon>Pleosporales</taxon>
        <taxon>Pleosporineae</taxon>
        <taxon>Phaeosphaeriaceae</taxon>
        <taxon>Parastagonospora</taxon>
    </lineage>
</organism>
<accession>Q0UP82</accession>
<dbReference type="EMBL" id="CH445333">
    <property type="protein sequence ID" value="EAT86263.2"/>
    <property type="molecule type" value="Genomic_DNA"/>
</dbReference>
<dbReference type="InParanoid" id="Q0UP82"/>
<reference evidence="2" key="1">
    <citation type="journal article" date="2007" name="Plant Cell">
        <title>Dothideomycete-plant interactions illuminated by genome sequencing and EST analysis of the wheat pathogen Stagonospora nodorum.</title>
        <authorList>
            <person name="Hane J.K."/>
            <person name="Lowe R.G."/>
            <person name="Solomon P.S."/>
            <person name="Tan K.C."/>
            <person name="Schoch C.L."/>
            <person name="Spatafora J.W."/>
            <person name="Crous P.W."/>
            <person name="Kodira C."/>
            <person name="Birren B.W."/>
            <person name="Galagan J.E."/>
            <person name="Torriani S.F."/>
            <person name="McDonald B.A."/>
            <person name="Oliver R.P."/>
        </authorList>
    </citation>
    <scope>NUCLEOTIDE SEQUENCE [LARGE SCALE GENOMIC DNA]</scope>
    <source>
        <strain evidence="2">SN15 / ATCC MYA-4574 / FGSC 10173</strain>
    </source>
</reference>
<evidence type="ECO:0000313" key="1">
    <source>
        <dbReference type="EMBL" id="EAT86263.2"/>
    </source>
</evidence>
<sequence length="73" mass="7922">MWNSIIVSATTHAAKLLPADALATMLACQSTCRSSAPASLRLRAARRRSHSEQTQSASVFHLLHHADSARAWP</sequence>